<dbReference type="AlphaFoldDB" id="A0AA88TZ60"/>
<dbReference type="EMBL" id="JAVXUO010003226">
    <property type="protein sequence ID" value="KAK2965309.1"/>
    <property type="molecule type" value="Genomic_DNA"/>
</dbReference>
<accession>A0AA88TZ60</accession>
<feature type="region of interest" description="Disordered" evidence="1">
    <location>
        <begin position="172"/>
        <end position="192"/>
    </location>
</feature>
<dbReference type="Pfam" id="PF14223">
    <property type="entry name" value="Retrotran_gag_2"/>
    <property type="match status" value="1"/>
</dbReference>
<sequence>VDAHAAFTAESSTEQKAAYEKWEHSNSTSLMIMKGYITTAIRGAIPDSDNAKLYFAHIEEQFQGSSNAHATTLITRMVTLKYSGSNGFREHILWMNDMTSQLKSLDMEISKGFLVHFIMTFLPAQFGPFKINYNTQKEKEREVEDERVDFHVGAPLPHIEDNDAPEVVPNDEPPIIDSTPISANEQPLQRSERERWTAISDDYTVYLDEADYNLGIGNDPSSFIEAIMSDPST</sequence>
<gene>
    <name evidence="2" type="ORF">RJ640_010634</name>
</gene>
<protein>
    <recommendedName>
        <fullName evidence="4">UBN2_2 domain-containing protein</fullName>
    </recommendedName>
</protein>
<feature type="compositionally biased region" description="Polar residues" evidence="1">
    <location>
        <begin position="179"/>
        <end position="189"/>
    </location>
</feature>
<reference evidence="2" key="1">
    <citation type="submission" date="2022-12" db="EMBL/GenBank/DDBJ databases">
        <title>Draft genome assemblies for two species of Escallonia (Escalloniales).</title>
        <authorList>
            <person name="Chanderbali A."/>
            <person name="Dervinis C."/>
            <person name="Anghel I."/>
            <person name="Soltis D."/>
            <person name="Soltis P."/>
            <person name="Zapata F."/>
        </authorList>
    </citation>
    <scope>NUCLEOTIDE SEQUENCE</scope>
    <source>
        <strain evidence="2">UCBG92.1500</strain>
        <tissue evidence="2">Leaf</tissue>
    </source>
</reference>
<dbReference type="PANTHER" id="PTHR35317">
    <property type="entry name" value="OS04G0629600 PROTEIN"/>
    <property type="match status" value="1"/>
</dbReference>
<name>A0AA88TZ60_9ASTE</name>
<evidence type="ECO:0000313" key="2">
    <source>
        <dbReference type="EMBL" id="KAK2965309.1"/>
    </source>
</evidence>
<keyword evidence="3" id="KW-1185">Reference proteome</keyword>
<feature type="non-terminal residue" evidence="2">
    <location>
        <position position="1"/>
    </location>
</feature>
<organism evidence="2 3">
    <name type="scientific">Escallonia rubra</name>
    <dbReference type="NCBI Taxonomy" id="112253"/>
    <lineage>
        <taxon>Eukaryota</taxon>
        <taxon>Viridiplantae</taxon>
        <taxon>Streptophyta</taxon>
        <taxon>Embryophyta</taxon>
        <taxon>Tracheophyta</taxon>
        <taxon>Spermatophyta</taxon>
        <taxon>Magnoliopsida</taxon>
        <taxon>eudicotyledons</taxon>
        <taxon>Gunneridae</taxon>
        <taxon>Pentapetalae</taxon>
        <taxon>asterids</taxon>
        <taxon>campanulids</taxon>
        <taxon>Escalloniales</taxon>
        <taxon>Escalloniaceae</taxon>
        <taxon>Escallonia</taxon>
    </lineage>
</organism>
<dbReference type="Proteomes" id="UP001187471">
    <property type="component" value="Unassembled WGS sequence"/>
</dbReference>
<comment type="caution">
    <text evidence="2">The sequence shown here is derived from an EMBL/GenBank/DDBJ whole genome shotgun (WGS) entry which is preliminary data.</text>
</comment>
<evidence type="ECO:0000256" key="1">
    <source>
        <dbReference type="SAM" id="MobiDB-lite"/>
    </source>
</evidence>
<evidence type="ECO:0000313" key="3">
    <source>
        <dbReference type="Proteomes" id="UP001187471"/>
    </source>
</evidence>
<dbReference type="PANTHER" id="PTHR35317:SF23">
    <property type="entry name" value="OS04G0629600 PROTEIN"/>
    <property type="match status" value="1"/>
</dbReference>
<proteinExistence type="predicted"/>
<evidence type="ECO:0008006" key="4">
    <source>
        <dbReference type="Google" id="ProtNLM"/>
    </source>
</evidence>